<proteinExistence type="predicted"/>
<reference evidence="8" key="1">
    <citation type="submission" date="2020-05" db="EMBL/GenBank/DDBJ databases">
        <title>Phylogenomic resolution of chytrid fungi.</title>
        <authorList>
            <person name="Stajich J.E."/>
            <person name="Amses K."/>
            <person name="Simmons R."/>
            <person name="Seto K."/>
            <person name="Myers J."/>
            <person name="Bonds A."/>
            <person name="Quandt C.A."/>
            <person name="Barry K."/>
            <person name="Liu P."/>
            <person name="Grigoriev I."/>
            <person name="Longcore J.E."/>
            <person name="James T.Y."/>
        </authorList>
    </citation>
    <scope>NUCLEOTIDE SEQUENCE</scope>
    <source>
        <strain evidence="8">JEL0379</strain>
    </source>
</reference>
<evidence type="ECO:0000256" key="3">
    <source>
        <dbReference type="ARBA" id="ARBA00022833"/>
    </source>
</evidence>
<evidence type="ECO:0000256" key="4">
    <source>
        <dbReference type="PROSITE-ProRule" id="PRU00134"/>
    </source>
</evidence>
<evidence type="ECO:0000256" key="2">
    <source>
        <dbReference type="ARBA" id="ARBA00022771"/>
    </source>
</evidence>
<feature type="compositionally biased region" description="Low complexity" evidence="5">
    <location>
        <begin position="12"/>
        <end position="48"/>
    </location>
</feature>
<dbReference type="Gene3D" id="6.10.140.2220">
    <property type="match status" value="1"/>
</dbReference>
<evidence type="ECO:0008006" key="10">
    <source>
        <dbReference type="Google" id="ProtNLM"/>
    </source>
</evidence>
<evidence type="ECO:0000259" key="7">
    <source>
        <dbReference type="PROSITE" id="PS50865"/>
    </source>
</evidence>
<dbReference type="Gene3D" id="1.10.220.160">
    <property type="match status" value="1"/>
</dbReference>
<dbReference type="CDD" id="cd20071">
    <property type="entry name" value="SET_SMYD"/>
    <property type="match status" value="1"/>
</dbReference>
<feature type="domain" description="MYND-type" evidence="7">
    <location>
        <begin position="117"/>
        <end position="161"/>
    </location>
</feature>
<feature type="region of interest" description="Disordered" evidence="5">
    <location>
        <begin position="403"/>
        <end position="436"/>
    </location>
</feature>
<gene>
    <name evidence="8" type="ORF">HDU87_006466</name>
</gene>
<dbReference type="SUPFAM" id="SSF82199">
    <property type="entry name" value="SET domain"/>
    <property type="match status" value="1"/>
</dbReference>
<dbReference type="Pfam" id="PF00856">
    <property type="entry name" value="SET"/>
    <property type="match status" value="1"/>
</dbReference>
<dbReference type="InterPro" id="IPR050869">
    <property type="entry name" value="H3K4_H4K5_MeTrfase"/>
</dbReference>
<dbReference type="EMBL" id="JADGJQ010000056">
    <property type="protein sequence ID" value="KAJ3175069.1"/>
    <property type="molecule type" value="Genomic_DNA"/>
</dbReference>
<keyword evidence="2 4" id="KW-0863">Zinc-finger</keyword>
<evidence type="ECO:0000313" key="8">
    <source>
        <dbReference type="EMBL" id="KAJ3175069.1"/>
    </source>
</evidence>
<dbReference type="PROSITE" id="PS50865">
    <property type="entry name" value="ZF_MYND_2"/>
    <property type="match status" value="1"/>
</dbReference>
<evidence type="ECO:0000313" key="9">
    <source>
        <dbReference type="Proteomes" id="UP001212152"/>
    </source>
</evidence>
<dbReference type="SUPFAM" id="SSF144232">
    <property type="entry name" value="HIT/MYND zinc finger-like"/>
    <property type="match status" value="1"/>
</dbReference>
<organism evidence="8 9">
    <name type="scientific">Geranomyces variabilis</name>
    <dbReference type="NCBI Taxonomy" id="109894"/>
    <lineage>
        <taxon>Eukaryota</taxon>
        <taxon>Fungi</taxon>
        <taxon>Fungi incertae sedis</taxon>
        <taxon>Chytridiomycota</taxon>
        <taxon>Chytridiomycota incertae sedis</taxon>
        <taxon>Chytridiomycetes</taxon>
        <taxon>Spizellomycetales</taxon>
        <taxon>Powellomycetaceae</taxon>
        <taxon>Geranomyces</taxon>
    </lineage>
</organism>
<dbReference type="InterPro" id="IPR001214">
    <property type="entry name" value="SET_dom"/>
</dbReference>
<dbReference type="InterPro" id="IPR002893">
    <property type="entry name" value="Znf_MYND"/>
</dbReference>
<evidence type="ECO:0000256" key="5">
    <source>
        <dbReference type="SAM" id="MobiDB-lite"/>
    </source>
</evidence>
<dbReference type="AlphaFoldDB" id="A0AAD5XL11"/>
<sequence>MVAKKDVKKQTPAADAAPVAAKAQAPATAAAPAPAEGGAKPASASSNNKSKKRKPRNTDVTRFAALVEEKGWPITVQASQNRGRYSLAAKDMAPGELICSERAATLIVSTGAQNDFCHRCVTSLVKAEQAGERVTCGDCAKTTYCSSVCQKADASRHKLECPIIPKLVEIAAKHDINVDLLKLTLSLLVRRALEERREKLSDENKKIVDEEAAVYSEAPVAPWWAIQELTVHPQVFDKNWIKCVTAAAKDMSAILPEQLAATGEEIVHLSCRINTNAHSLTDEDEKASDTAFGLFPMGALFFRHSCAPNCHFTADKGVLTYRVIKPVKAGEELLVSHIELFQSRAIRKQELMTTKQIKCECSRCRTPLRKSADRFLDGILCHKCHHGVLLDESEFKEIYSKTDAAETKEEPAAETEVAKIDENDKRTPEERKAAEQDEKLRAELMKKRVRCDECGHEQTLLDVELTRIQAQRDYQQIYQFVTAKQDNEIIRYFRMFIDKYKDVLHPYNVHVVNAHLPLLNSYKTKKDWAACLPLIKHLISVYEKSNIVPPVRHEFIELYSELGFVLTSLIEANKPKPETGAGAGANGAAAPEPTKGPSKEAKQHRSKPSVMVEKRYKKEATEAFRKAYEVSVVVLGPQAPRTLELKKKARV</sequence>
<dbReference type="InterPro" id="IPR046341">
    <property type="entry name" value="SET_dom_sf"/>
</dbReference>
<dbReference type="PANTHER" id="PTHR12197:SF282">
    <property type="entry name" value="SET DOMAIN-CONTAINING PROTEIN"/>
    <property type="match status" value="1"/>
</dbReference>
<dbReference type="Pfam" id="PF01753">
    <property type="entry name" value="zf-MYND"/>
    <property type="match status" value="1"/>
</dbReference>
<dbReference type="PANTHER" id="PTHR12197">
    <property type="entry name" value="HISTONE-LYSINE N-METHYLTRANSFERASE SMYD"/>
    <property type="match status" value="1"/>
</dbReference>
<feature type="region of interest" description="Disordered" evidence="5">
    <location>
        <begin position="1"/>
        <end position="59"/>
    </location>
</feature>
<keyword evidence="1" id="KW-0479">Metal-binding</keyword>
<dbReference type="PROSITE" id="PS01360">
    <property type="entry name" value="ZF_MYND_1"/>
    <property type="match status" value="1"/>
</dbReference>
<feature type="domain" description="SET" evidence="6">
    <location>
        <begin position="72"/>
        <end position="338"/>
    </location>
</feature>
<dbReference type="GO" id="GO:0008270">
    <property type="term" value="F:zinc ion binding"/>
    <property type="evidence" value="ECO:0007669"/>
    <property type="project" value="UniProtKB-KW"/>
</dbReference>
<dbReference type="Gene3D" id="2.170.270.10">
    <property type="entry name" value="SET domain"/>
    <property type="match status" value="1"/>
</dbReference>
<dbReference type="PROSITE" id="PS50280">
    <property type="entry name" value="SET"/>
    <property type="match status" value="1"/>
</dbReference>
<keyword evidence="3" id="KW-0862">Zinc</keyword>
<evidence type="ECO:0000256" key="1">
    <source>
        <dbReference type="ARBA" id="ARBA00022723"/>
    </source>
</evidence>
<feature type="region of interest" description="Disordered" evidence="5">
    <location>
        <begin position="577"/>
        <end position="614"/>
    </location>
</feature>
<keyword evidence="9" id="KW-1185">Reference proteome</keyword>
<evidence type="ECO:0000259" key="6">
    <source>
        <dbReference type="PROSITE" id="PS50280"/>
    </source>
</evidence>
<accession>A0AAD5XL11</accession>
<name>A0AAD5XL11_9FUNG</name>
<comment type="caution">
    <text evidence="8">The sequence shown here is derived from an EMBL/GenBank/DDBJ whole genome shotgun (WGS) entry which is preliminary data.</text>
</comment>
<protein>
    <recommendedName>
        <fullName evidence="10">SET domain-containing protein</fullName>
    </recommendedName>
</protein>
<dbReference type="Proteomes" id="UP001212152">
    <property type="component" value="Unassembled WGS sequence"/>
</dbReference>